<dbReference type="Pfam" id="PF00111">
    <property type="entry name" value="Fer2"/>
    <property type="match status" value="1"/>
</dbReference>
<dbReference type="PANTHER" id="PTHR47354">
    <property type="entry name" value="NADH OXIDOREDUCTASE HCR"/>
    <property type="match status" value="1"/>
</dbReference>
<dbReference type="PANTHER" id="PTHR47354:SF1">
    <property type="entry name" value="CARNITINE MONOOXYGENASE REDUCTASE SUBUNIT"/>
    <property type="match status" value="1"/>
</dbReference>
<keyword evidence="5" id="KW-0408">Iron</keyword>
<evidence type="ECO:0000256" key="2">
    <source>
        <dbReference type="ARBA" id="ARBA00022714"/>
    </source>
</evidence>
<proteinExistence type="predicted"/>
<dbReference type="AlphaFoldDB" id="A0A7W2EQZ8"/>
<dbReference type="SUPFAM" id="SSF54292">
    <property type="entry name" value="2Fe-2S ferredoxin-like"/>
    <property type="match status" value="1"/>
</dbReference>
<sequence length="618" mass="67841">MLDTTEQRQPPAAITTTMRQHIHLAPRRMAWDFSAVPACPVRDDPNLAAFLMAVSWFVVAFEDWGIVVVRNDKARLVDFPALNREAQAFLSQEALHSQGHDLFNSVMIEGHGFDVDAIERECARLKRDMAEGSQQAQLAAVAAFEHIIFSVAHWYENAPEVHRLIHPEFHRLLMWHAMEETEHTAVVHDMYLHLYGGRADAHAVRIAALRRATRIGVRSLYRMWQALLPQLAVRMGCRPARFTPWAAILRESLKYVGDYFSFLSSSFSPWNRPVSPEVLPELRKHMIPAHAPDAAQWRACKVAAIRPVAEDVCAYTLVAADGGTLPSWTAGAHLDVEIETGVVRQYSLCGDPAVRDQYQIAVKREALGRGGSLRLHQETRAGAVLRVGMPRNQFPLAGAEGAGRQAVLIAGGVGVTPLLAMAWTLHHAGVPFNLHICSRDVAHLPFAGEIADWPFAARVRAHADSAAAGGRVDVRALIPAWDAARPLELYTCGPAPFMDAVCAAATAAGWPASALHLERFTGTATVRPDDRPFTLTLQKSNITLPVAAEQTIVEAMEARGLQPKASCREGMCGACVCSVVEGEADHRDVVLTQDEQRSAHRMAICVSRARGAHLTLDL</sequence>
<dbReference type="CDD" id="cd00207">
    <property type="entry name" value="fer2"/>
    <property type="match status" value="1"/>
</dbReference>
<dbReference type="InterPro" id="IPR050415">
    <property type="entry name" value="MRET"/>
</dbReference>
<dbReference type="SUPFAM" id="SSF63380">
    <property type="entry name" value="Riboflavin synthase domain-like"/>
    <property type="match status" value="1"/>
</dbReference>
<dbReference type="EMBL" id="JACEZT010000003">
    <property type="protein sequence ID" value="MBA5636874.1"/>
    <property type="molecule type" value="Genomic_DNA"/>
</dbReference>
<dbReference type="GO" id="GO:0016491">
    <property type="term" value="F:oxidoreductase activity"/>
    <property type="evidence" value="ECO:0007669"/>
    <property type="project" value="UniProtKB-KW"/>
</dbReference>
<protein>
    <submittedName>
        <fullName evidence="9">Metal-dependent hydrolase</fullName>
    </submittedName>
</protein>
<dbReference type="SUPFAM" id="SSF52343">
    <property type="entry name" value="Ferredoxin reductase-like, C-terminal NADP-linked domain"/>
    <property type="match status" value="1"/>
</dbReference>
<dbReference type="Gene3D" id="2.40.30.10">
    <property type="entry name" value="Translation factors"/>
    <property type="match status" value="1"/>
</dbReference>
<evidence type="ECO:0000259" key="7">
    <source>
        <dbReference type="PROSITE" id="PS51085"/>
    </source>
</evidence>
<dbReference type="InterPro" id="IPR036010">
    <property type="entry name" value="2Fe-2S_ferredoxin-like_sf"/>
</dbReference>
<keyword evidence="10" id="KW-1185">Reference proteome</keyword>
<dbReference type="InterPro" id="IPR017938">
    <property type="entry name" value="Riboflavin_synthase-like_b-brl"/>
</dbReference>
<evidence type="ECO:0000259" key="8">
    <source>
        <dbReference type="PROSITE" id="PS51384"/>
    </source>
</evidence>
<dbReference type="GO" id="GO:0046872">
    <property type="term" value="F:metal ion binding"/>
    <property type="evidence" value="ECO:0007669"/>
    <property type="project" value="UniProtKB-KW"/>
</dbReference>
<evidence type="ECO:0000313" key="10">
    <source>
        <dbReference type="Proteomes" id="UP000534388"/>
    </source>
</evidence>
<dbReference type="InterPro" id="IPR006058">
    <property type="entry name" value="2Fe2S_fd_BS"/>
</dbReference>
<accession>A0A7W2EQZ8</accession>
<keyword evidence="6" id="KW-0411">Iron-sulfur</keyword>
<dbReference type="PROSITE" id="PS51384">
    <property type="entry name" value="FAD_FR"/>
    <property type="match status" value="1"/>
</dbReference>
<dbReference type="Gene3D" id="3.10.20.30">
    <property type="match status" value="1"/>
</dbReference>
<keyword evidence="1" id="KW-0285">Flavoprotein</keyword>
<dbReference type="Gene3D" id="3.40.50.80">
    <property type="entry name" value="Nucleotide-binding domain of ferredoxin-NADP reductase (FNR) module"/>
    <property type="match status" value="1"/>
</dbReference>
<evidence type="ECO:0000256" key="5">
    <source>
        <dbReference type="ARBA" id="ARBA00023004"/>
    </source>
</evidence>
<dbReference type="InterPro" id="IPR001041">
    <property type="entry name" value="2Fe-2S_ferredoxin-type"/>
</dbReference>
<feature type="domain" description="FAD-binding FR-type" evidence="8">
    <location>
        <begin position="295"/>
        <end position="397"/>
    </location>
</feature>
<feature type="domain" description="2Fe-2S ferredoxin-type" evidence="7">
    <location>
        <begin position="531"/>
        <end position="618"/>
    </location>
</feature>
<dbReference type="RefSeq" id="WP_182160980.1">
    <property type="nucleotide sequence ID" value="NZ_JACEZT010000003.1"/>
</dbReference>
<reference evidence="9 10" key="1">
    <citation type="submission" date="2020-07" db="EMBL/GenBank/DDBJ databases">
        <title>Novel species isolated from subtropical streams in China.</title>
        <authorList>
            <person name="Lu H."/>
        </authorList>
    </citation>
    <scope>NUCLEOTIDE SEQUENCE [LARGE SCALE GENOMIC DNA]</scope>
    <source>
        <strain evidence="9 10">LX20W</strain>
    </source>
</reference>
<evidence type="ECO:0000256" key="4">
    <source>
        <dbReference type="ARBA" id="ARBA00023002"/>
    </source>
</evidence>
<keyword evidence="9" id="KW-0378">Hydrolase</keyword>
<dbReference type="InterPro" id="IPR039261">
    <property type="entry name" value="FNR_nucleotide-bd"/>
</dbReference>
<keyword evidence="3" id="KW-0479">Metal-binding</keyword>
<dbReference type="InterPro" id="IPR017927">
    <property type="entry name" value="FAD-bd_FR_type"/>
</dbReference>
<dbReference type="GO" id="GO:0051537">
    <property type="term" value="F:2 iron, 2 sulfur cluster binding"/>
    <property type="evidence" value="ECO:0007669"/>
    <property type="project" value="UniProtKB-KW"/>
</dbReference>
<dbReference type="InterPro" id="IPR012675">
    <property type="entry name" value="Beta-grasp_dom_sf"/>
</dbReference>
<dbReference type="Pfam" id="PF10118">
    <property type="entry name" value="Metal_hydrol"/>
    <property type="match status" value="1"/>
</dbReference>
<name>A0A7W2EQZ8_9BURK</name>
<gene>
    <name evidence="9" type="ORF">H3H37_07370</name>
</gene>
<dbReference type="InterPro" id="IPR016516">
    <property type="entry name" value="UCP07580"/>
</dbReference>
<evidence type="ECO:0000256" key="1">
    <source>
        <dbReference type="ARBA" id="ARBA00022630"/>
    </source>
</evidence>
<dbReference type="PRINTS" id="PR00409">
    <property type="entry name" value="PHDIOXRDTASE"/>
</dbReference>
<dbReference type="CDD" id="cd06185">
    <property type="entry name" value="PDR_like"/>
    <property type="match status" value="1"/>
</dbReference>
<evidence type="ECO:0000313" key="9">
    <source>
        <dbReference type="EMBL" id="MBA5636874.1"/>
    </source>
</evidence>
<organism evidence="9 10">
    <name type="scientific">Rugamonas brunnea</name>
    <dbReference type="NCBI Taxonomy" id="2758569"/>
    <lineage>
        <taxon>Bacteria</taxon>
        <taxon>Pseudomonadati</taxon>
        <taxon>Pseudomonadota</taxon>
        <taxon>Betaproteobacteria</taxon>
        <taxon>Burkholderiales</taxon>
        <taxon>Oxalobacteraceae</taxon>
        <taxon>Telluria group</taxon>
        <taxon>Rugamonas</taxon>
    </lineage>
</organism>
<keyword evidence="4" id="KW-0560">Oxidoreductase</keyword>
<dbReference type="PROSITE" id="PS51085">
    <property type="entry name" value="2FE2S_FER_2"/>
    <property type="match status" value="1"/>
</dbReference>
<dbReference type="GO" id="GO:0016787">
    <property type="term" value="F:hydrolase activity"/>
    <property type="evidence" value="ECO:0007669"/>
    <property type="project" value="UniProtKB-KW"/>
</dbReference>
<evidence type="ECO:0000256" key="6">
    <source>
        <dbReference type="ARBA" id="ARBA00023014"/>
    </source>
</evidence>
<comment type="caution">
    <text evidence="9">The sequence shown here is derived from an EMBL/GenBank/DDBJ whole genome shotgun (WGS) entry which is preliminary data.</text>
</comment>
<dbReference type="PROSITE" id="PS00197">
    <property type="entry name" value="2FE2S_FER_1"/>
    <property type="match status" value="1"/>
</dbReference>
<evidence type="ECO:0000256" key="3">
    <source>
        <dbReference type="ARBA" id="ARBA00022723"/>
    </source>
</evidence>
<dbReference type="Proteomes" id="UP000534388">
    <property type="component" value="Unassembled WGS sequence"/>
</dbReference>
<keyword evidence="2" id="KW-0001">2Fe-2S</keyword>